<reference evidence="2 3" key="1">
    <citation type="journal article" date="2024" name="G3 (Bethesda)">
        <title>Genome assembly of Hibiscus sabdariffa L. provides insights into metabolisms of medicinal natural products.</title>
        <authorList>
            <person name="Kim T."/>
        </authorList>
    </citation>
    <scope>NUCLEOTIDE SEQUENCE [LARGE SCALE GENOMIC DNA]</scope>
    <source>
        <strain evidence="2">TK-2024</strain>
        <tissue evidence="2">Old leaves</tissue>
    </source>
</reference>
<comment type="caution">
    <text evidence="2">The sequence shown here is derived from an EMBL/GenBank/DDBJ whole genome shotgun (WGS) entry which is preliminary data.</text>
</comment>
<evidence type="ECO:0000313" key="2">
    <source>
        <dbReference type="EMBL" id="KAK8476666.1"/>
    </source>
</evidence>
<sequence>MANLLMAMACRTDAERRWVFQIATRGIAPIWVFQIPWSKSGSRNGEGKIRWSTTLASLGLMPEWQQRRRCLVARVCSSSPSALSKEKNETNGADPPP</sequence>
<keyword evidence="3" id="KW-1185">Reference proteome</keyword>
<accession>A0ABR1Z9L6</accession>
<dbReference type="EMBL" id="JBBPBN010002119">
    <property type="protein sequence ID" value="KAK8476666.1"/>
    <property type="molecule type" value="Genomic_DNA"/>
</dbReference>
<evidence type="ECO:0000313" key="3">
    <source>
        <dbReference type="Proteomes" id="UP001396334"/>
    </source>
</evidence>
<proteinExistence type="predicted"/>
<protein>
    <submittedName>
        <fullName evidence="2">Uncharacterized protein</fullName>
    </submittedName>
</protein>
<name>A0ABR1Z9L6_9ROSI</name>
<feature type="region of interest" description="Disordered" evidence="1">
    <location>
        <begin position="77"/>
        <end position="97"/>
    </location>
</feature>
<organism evidence="2 3">
    <name type="scientific">Hibiscus sabdariffa</name>
    <name type="common">roselle</name>
    <dbReference type="NCBI Taxonomy" id="183260"/>
    <lineage>
        <taxon>Eukaryota</taxon>
        <taxon>Viridiplantae</taxon>
        <taxon>Streptophyta</taxon>
        <taxon>Embryophyta</taxon>
        <taxon>Tracheophyta</taxon>
        <taxon>Spermatophyta</taxon>
        <taxon>Magnoliopsida</taxon>
        <taxon>eudicotyledons</taxon>
        <taxon>Gunneridae</taxon>
        <taxon>Pentapetalae</taxon>
        <taxon>rosids</taxon>
        <taxon>malvids</taxon>
        <taxon>Malvales</taxon>
        <taxon>Malvaceae</taxon>
        <taxon>Malvoideae</taxon>
        <taxon>Hibiscus</taxon>
    </lineage>
</organism>
<evidence type="ECO:0000256" key="1">
    <source>
        <dbReference type="SAM" id="MobiDB-lite"/>
    </source>
</evidence>
<gene>
    <name evidence="2" type="ORF">V6N11_014329</name>
</gene>
<dbReference type="Proteomes" id="UP001396334">
    <property type="component" value="Unassembled WGS sequence"/>
</dbReference>